<dbReference type="Proteomes" id="UP000294894">
    <property type="component" value="Chromosome"/>
</dbReference>
<protein>
    <submittedName>
        <fullName evidence="2">Uncharacterized protein</fullName>
    </submittedName>
</protein>
<organism evidence="2 3">
    <name type="scientific">Nocardioides euryhalodurans</name>
    <dbReference type="NCBI Taxonomy" id="2518370"/>
    <lineage>
        <taxon>Bacteria</taxon>
        <taxon>Bacillati</taxon>
        <taxon>Actinomycetota</taxon>
        <taxon>Actinomycetes</taxon>
        <taxon>Propionibacteriales</taxon>
        <taxon>Nocardioidaceae</taxon>
        <taxon>Nocardioides</taxon>
    </lineage>
</organism>
<evidence type="ECO:0000313" key="2">
    <source>
        <dbReference type="EMBL" id="QBR91124.1"/>
    </source>
</evidence>
<gene>
    <name evidence="2" type="ORF">EXE57_01700</name>
</gene>
<name>A0A4P7GHB1_9ACTN</name>
<dbReference type="KEGG" id="noy:EXE57_01700"/>
<feature type="compositionally biased region" description="Low complexity" evidence="1">
    <location>
        <begin position="65"/>
        <end position="80"/>
    </location>
</feature>
<reference evidence="2 3" key="1">
    <citation type="submission" date="2019-03" db="EMBL/GenBank/DDBJ databases">
        <title>Three New Species of Nocardioides, Nocardioides euryhalodurans sp. nov., Nocardioides seonyuensis sp. nov. and Nocardioides eburneoflavus sp. nov., Iolated from Soil.</title>
        <authorList>
            <person name="Roh S.G."/>
            <person name="Lee C."/>
            <person name="Kim M.-K."/>
            <person name="Kim S.B."/>
        </authorList>
    </citation>
    <scope>NUCLEOTIDE SEQUENCE [LARGE SCALE GENOMIC DNA]</scope>
    <source>
        <strain evidence="2 3">MMS17-SY117</strain>
    </source>
</reference>
<keyword evidence="3" id="KW-1185">Reference proteome</keyword>
<dbReference type="EMBL" id="CP038267">
    <property type="protein sequence ID" value="QBR91124.1"/>
    <property type="molecule type" value="Genomic_DNA"/>
</dbReference>
<dbReference type="AlphaFoldDB" id="A0A4P7GHB1"/>
<dbReference type="RefSeq" id="WP_135073412.1">
    <property type="nucleotide sequence ID" value="NZ_CP038267.1"/>
</dbReference>
<accession>A0A4P7GHB1</accession>
<evidence type="ECO:0000313" key="3">
    <source>
        <dbReference type="Proteomes" id="UP000294894"/>
    </source>
</evidence>
<feature type="region of interest" description="Disordered" evidence="1">
    <location>
        <begin position="38"/>
        <end position="110"/>
    </location>
</feature>
<sequence length="110" mass="11391">MDHRTAITTMRTLALRLGSTTGRLAGRARHEVSLRIAARRDGAHGEAPPTMDPAARQAMPGPSPADVARAVARNAAGLRRSTAAPTRTPARRSSPGAKLPARAGQGILGV</sequence>
<evidence type="ECO:0000256" key="1">
    <source>
        <dbReference type="SAM" id="MobiDB-lite"/>
    </source>
</evidence>
<proteinExistence type="predicted"/>